<reference evidence="2" key="2">
    <citation type="submission" date="2020-11" db="EMBL/GenBank/DDBJ databases">
        <authorList>
            <person name="McCartney M.A."/>
            <person name="Auch B."/>
            <person name="Kono T."/>
            <person name="Mallez S."/>
            <person name="Becker A."/>
            <person name="Gohl D.M."/>
            <person name="Silverstein K.A.T."/>
            <person name="Koren S."/>
            <person name="Bechman K.B."/>
            <person name="Herman A."/>
            <person name="Abrahante J.E."/>
            <person name="Garbe J."/>
        </authorList>
    </citation>
    <scope>NUCLEOTIDE SEQUENCE</scope>
    <source>
        <strain evidence="2">Duluth1</strain>
        <tissue evidence="2">Whole animal</tissue>
    </source>
</reference>
<dbReference type="Proteomes" id="UP000828390">
    <property type="component" value="Unassembled WGS sequence"/>
</dbReference>
<organism evidence="2 3">
    <name type="scientific">Dreissena polymorpha</name>
    <name type="common">Zebra mussel</name>
    <name type="synonym">Mytilus polymorpha</name>
    <dbReference type="NCBI Taxonomy" id="45954"/>
    <lineage>
        <taxon>Eukaryota</taxon>
        <taxon>Metazoa</taxon>
        <taxon>Spiralia</taxon>
        <taxon>Lophotrochozoa</taxon>
        <taxon>Mollusca</taxon>
        <taxon>Bivalvia</taxon>
        <taxon>Autobranchia</taxon>
        <taxon>Heteroconchia</taxon>
        <taxon>Euheterodonta</taxon>
        <taxon>Imparidentia</taxon>
        <taxon>Neoheterodontei</taxon>
        <taxon>Myida</taxon>
        <taxon>Dreissenoidea</taxon>
        <taxon>Dreissenidae</taxon>
        <taxon>Dreissena</taxon>
    </lineage>
</organism>
<dbReference type="EMBL" id="JAIWYP010000001">
    <property type="protein sequence ID" value="KAH3884299.1"/>
    <property type="molecule type" value="Genomic_DNA"/>
</dbReference>
<evidence type="ECO:0000313" key="3">
    <source>
        <dbReference type="Proteomes" id="UP000828390"/>
    </source>
</evidence>
<sequence>MNTLADDEEADERYESEMDSQSIPMLQLNVPEHETDICLYSIMSLIVYHVALVVC</sequence>
<comment type="caution">
    <text evidence="2">The sequence shown here is derived from an EMBL/GenBank/DDBJ whole genome shotgun (WGS) entry which is preliminary data.</text>
</comment>
<evidence type="ECO:0000256" key="1">
    <source>
        <dbReference type="SAM" id="MobiDB-lite"/>
    </source>
</evidence>
<evidence type="ECO:0000313" key="2">
    <source>
        <dbReference type="EMBL" id="KAH3884299.1"/>
    </source>
</evidence>
<accession>A0A9D4MYX4</accession>
<reference evidence="2" key="1">
    <citation type="journal article" date="2019" name="bioRxiv">
        <title>The Genome of the Zebra Mussel, Dreissena polymorpha: A Resource for Invasive Species Research.</title>
        <authorList>
            <person name="McCartney M.A."/>
            <person name="Auch B."/>
            <person name="Kono T."/>
            <person name="Mallez S."/>
            <person name="Zhang Y."/>
            <person name="Obille A."/>
            <person name="Becker A."/>
            <person name="Abrahante J.E."/>
            <person name="Garbe J."/>
            <person name="Badalamenti J.P."/>
            <person name="Herman A."/>
            <person name="Mangelson H."/>
            <person name="Liachko I."/>
            <person name="Sullivan S."/>
            <person name="Sone E.D."/>
            <person name="Koren S."/>
            <person name="Silverstein K.A.T."/>
            <person name="Beckman K.B."/>
            <person name="Gohl D.M."/>
        </authorList>
    </citation>
    <scope>NUCLEOTIDE SEQUENCE</scope>
    <source>
        <strain evidence="2">Duluth1</strain>
        <tissue evidence="2">Whole animal</tissue>
    </source>
</reference>
<feature type="compositionally biased region" description="Acidic residues" evidence="1">
    <location>
        <begin position="1"/>
        <end position="18"/>
    </location>
</feature>
<keyword evidence="3" id="KW-1185">Reference proteome</keyword>
<dbReference type="AlphaFoldDB" id="A0A9D4MYX4"/>
<protein>
    <submittedName>
        <fullName evidence="2">Uncharacterized protein</fullName>
    </submittedName>
</protein>
<feature type="region of interest" description="Disordered" evidence="1">
    <location>
        <begin position="1"/>
        <end position="21"/>
    </location>
</feature>
<proteinExistence type="predicted"/>
<name>A0A9D4MYX4_DREPO</name>
<gene>
    <name evidence="2" type="ORF">DPMN_008278</name>
</gene>